<dbReference type="EMBL" id="CP016808">
    <property type="protein sequence ID" value="ANY67728.1"/>
    <property type="molecule type" value="Genomic_DNA"/>
</dbReference>
<dbReference type="InterPro" id="IPR011330">
    <property type="entry name" value="Glyco_hydro/deAcase_b/a-brl"/>
</dbReference>
<dbReference type="Gene3D" id="3.20.20.370">
    <property type="entry name" value="Glycoside hydrolase/deacetylase"/>
    <property type="match status" value="1"/>
</dbReference>
<dbReference type="GO" id="GO:0005975">
    <property type="term" value="P:carbohydrate metabolic process"/>
    <property type="evidence" value="ECO:0007669"/>
    <property type="project" value="InterPro"/>
</dbReference>
<dbReference type="RefSeq" id="WP_099518910.1">
    <property type="nucleotide sequence ID" value="NZ_CP016808.1"/>
</dbReference>
<protein>
    <submittedName>
        <fullName evidence="1">Uncharacterized protein</fullName>
    </submittedName>
</protein>
<dbReference type="AlphaFoldDB" id="A0A1B2DJ38"/>
<organism evidence="1">
    <name type="scientific">Paenibacillus sp. BIHB 4019</name>
    <dbReference type="NCBI Taxonomy" id="1870819"/>
    <lineage>
        <taxon>Bacteria</taxon>
        <taxon>Bacillati</taxon>
        <taxon>Bacillota</taxon>
        <taxon>Bacilli</taxon>
        <taxon>Bacillales</taxon>
        <taxon>Paenibacillaceae</taxon>
        <taxon>Paenibacillus</taxon>
    </lineage>
</organism>
<proteinExistence type="predicted"/>
<accession>A0A1B2DJ38</accession>
<evidence type="ECO:0000313" key="1">
    <source>
        <dbReference type="EMBL" id="ANY67728.1"/>
    </source>
</evidence>
<gene>
    <name evidence="1" type="ORF">BBD42_15585</name>
</gene>
<sequence>MSRRGLTKKPGSGGSSGGVSTAQLANLVYGQALREQAQQSKGDGIGIGNKASFAITFDDSTYWLKQDMITEMRSRKLPFTMGLIANPANDNNQGVTTADLQKWSWRWGMETWSHGYDHNTPNNVSDLEREVIQSKTTIETTHKLKCQGFIQVGATPSGAYNNLDKDKLLTNIKSDAGRIIYENHAHYSAYIGSITRRPPTGNYFGGSRYTVTAMPPGKTSAQHLADTLAQIDLCVKNGWQLALLIHPQQIDRTNAGSTNQMYWTHVMQILDALVAARDAGTAEILTLSGLYYVNKSSVRQNLATDNGITFAGVSQATPGFWSVTDASYWGDKTFHAADPVWGTPSFEQSNLYDVNGNKSLVGRINNLFAFAGETFEIRCRVRSTTAQQQRIKLQLTGSSGLFLDIQAGSTNENLWGEFYAQPGEGSFLRVPFTLPFDTTFLTIALGRGNGAANSGNGLAWTDFQIVKI</sequence>
<name>A0A1B2DJ38_9BACL</name>
<reference evidence="1" key="1">
    <citation type="submission" date="2016-08" db="EMBL/GenBank/DDBJ databases">
        <title>Complete Genome Seqeunce of Paenibacillus sp. BIHB 4019 from tea rhizoplane.</title>
        <authorList>
            <person name="Thakur R."/>
            <person name="Swarnkar M.K."/>
            <person name="Gulati A."/>
        </authorList>
    </citation>
    <scope>NUCLEOTIDE SEQUENCE [LARGE SCALE GENOMIC DNA]</scope>
    <source>
        <strain evidence="1">BIHB4019</strain>
    </source>
</reference>
<dbReference type="SUPFAM" id="SSF88713">
    <property type="entry name" value="Glycoside hydrolase/deacetylase"/>
    <property type="match status" value="1"/>
</dbReference>